<accession>A0A0F9MT09</accession>
<comment type="caution">
    <text evidence="2">The sequence shown here is derived from an EMBL/GenBank/DDBJ whole genome shotgun (WGS) entry which is preliminary data.</text>
</comment>
<dbReference type="EMBL" id="LAZR01009483">
    <property type="protein sequence ID" value="KKM72372.1"/>
    <property type="molecule type" value="Genomic_DNA"/>
</dbReference>
<protein>
    <submittedName>
        <fullName evidence="2">Uncharacterized protein</fullName>
    </submittedName>
</protein>
<dbReference type="AlphaFoldDB" id="A0A0F9MT09"/>
<name>A0A0F9MT09_9ZZZZ</name>
<reference evidence="2" key="1">
    <citation type="journal article" date="2015" name="Nature">
        <title>Complex archaea that bridge the gap between prokaryotes and eukaryotes.</title>
        <authorList>
            <person name="Spang A."/>
            <person name="Saw J.H."/>
            <person name="Jorgensen S.L."/>
            <person name="Zaremba-Niedzwiedzka K."/>
            <person name="Martijn J."/>
            <person name="Lind A.E."/>
            <person name="van Eijk R."/>
            <person name="Schleper C."/>
            <person name="Guy L."/>
            <person name="Ettema T.J."/>
        </authorList>
    </citation>
    <scope>NUCLEOTIDE SEQUENCE</scope>
</reference>
<keyword evidence="1" id="KW-0175">Coiled coil</keyword>
<evidence type="ECO:0000256" key="1">
    <source>
        <dbReference type="SAM" id="Coils"/>
    </source>
</evidence>
<organism evidence="2">
    <name type="scientific">marine sediment metagenome</name>
    <dbReference type="NCBI Taxonomy" id="412755"/>
    <lineage>
        <taxon>unclassified sequences</taxon>
        <taxon>metagenomes</taxon>
        <taxon>ecological metagenomes</taxon>
    </lineage>
</organism>
<evidence type="ECO:0000313" key="2">
    <source>
        <dbReference type="EMBL" id="KKM72372.1"/>
    </source>
</evidence>
<sequence length="89" mass="10900">MLAIMLIFLVCLYMGVSIYRDHKQHTVFIQRQREIQDEIRQLMLNRQRAEIEKEIETENEEKQEKIKQSNLTFCSIKRKDWELLEVEDD</sequence>
<proteinExistence type="predicted"/>
<feature type="coiled-coil region" evidence="1">
    <location>
        <begin position="32"/>
        <end position="72"/>
    </location>
</feature>
<gene>
    <name evidence="2" type="ORF">LCGC14_1421100</name>
</gene>